<protein>
    <submittedName>
        <fullName evidence="10">ABC transporter permease</fullName>
    </submittedName>
</protein>
<evidence type="ECO:0000313" key="11">
    <source>
        <dbReference type="Proteomes" id="UP001595719"/>
    </source>
</evidence>
<keyword evidence="6 7" id="KW-0472">Membrane</keyword>
<evidence type="ECO:0000256" key="1">
    <source>
        <dbReference type="ARBA" id="ARBA00004651"/>
    </source>
</evidence>
<keyword evidence="3" id="KW-1003">Cell membrane</keyword>
<dbReference type="Pfam" id="PF02687">
    <property type="entry name" value="FtsX"/>
    <property type="match status" value="1"/>
</dbReference>
<organism evidence="10 11">
    <name type="scientific">Flavobacterium quisquiliarum</name>
    <dbReference type="NCBI Taxonomy" id="1834436"/>
    <lineage>
        <taxon>Bacteria</taxon>
        <taxon>Pseudomonadati</taxon>
        <taxon>Bacteroidota</taxon>
        <taxon>Flavobacteriia</taxon>
        <taxon>Flavobacteriales</taxon>
        <taxon>Flavobacteriaceae</taxon>
        <taxon>Flavobacterium</taxon>
    </lineage>
</organism>
<feature type="transmembrane region" description="Helical" evidence="7">
    <location>
        <begin position="323"/>
        <end position="349"/>
    </location>
</feature>
<dbReference type="Proteomes" id="UP001595719">
    <property type="component" value="Unassembled WGS sequence"/>
</dbReference>
<keyword evidence="4 7" id="KW-0812">Transmembrane</keyword>
<reference evidence="11" key="1">
    <citation type="journal article" date="2019" name="Int. J. Syst. Evol. Microbiol.">
        <title>The Global Catalogue of Microorganisms (GCM) 10K type strain sequencing project: providing services to taxonomists for standard genome sequencing and annotation.</title>
        <authorList>
            <consortium name="The Broad Institute Genomics Platform"/>
            <consortium name="The Broad Institute Genome Sequencing Center for Infectious Disease"/>
            <person name="Wu L."/>
            <person name="Ma J."/>
        </authorList>
    </citation>
    <scope>NUCLEOTIDE SEQUENCE [LARGE SCALE GENOMIC DNA]</scope>
    <source>
        <strain evidence="11">CGMCC 1.15345</strain>
    </source>
</reference>
<evidence type="ECO:0000256" key="6">
    <source>
        <dbReference type="ARBA" id="ARBA00023136"/>
    </source>
</evidence>
<dbReference type="EMBL" id="JBHSCO010000006">
    <property type="protein sequence ID" value="MFC4393101.1"/>
    <property type="molecule type" value="Genomic_DNA"/>
</dbReference>
<accession>A0ABV8WCS8</accession>
<feature type="transmembrane region" description="Helical" evidence="7">
    <location>
        <begin position="277"/>
        <end position="302"/>
    </location>
</feature>
<sequence length="411" mass="46848">MNLEYFIAKRLITAKENKSSISAPIIKIAISAIAIGMIMMIVSVATGIGLQKKIRDKVSAFNGQIIISNFDNNNSEVTLVPISKKQDFYPDFKSVPEVSHIQAIATKAGIIRTENAFEGIVFKGVGPDYDWNNINEYIVEGKLPDFTKTLNEDVIISKFLADRLNLKVGDQFNTFFVKEEQGKLPNSRRFKIAAIFNSGFQDFDSTYIIGDIRHIQRINKWNPDQIGAFEVFVKDFDNIKNVGNQIYQETNSNLDTKTIIEKYSYIFDWLKLFDFNIIIILAIMILVATINMIVALLVLILERTQMIGILKSMGSNNWSVRKVFLYNAFYLILRGLFWGNLIGISILLVQQQFGIVQLNPENYYVNQAPVYLNWIYILLLNLLTVGVCFMVLLIPSYIITKISPVKAIRFD</sequence>
<evidence type="ECO:0000259" key="8">
    <source>
        <dbReference type="Pfam" id="PF02687"/>
    </source>
</evidence>
<comment type="similarity">
    <text evidence="2">Belongs to the ABC-4 integral membrane protein family. LolC/E subfamily.</text>
</comment>
<proteinExistence type="inferred from homology"/>
<feature type="domain" description="ABC3 transporter permease C-terminal" evidence="8">
    <location>
        <begin position="278"/>
        <end position="404"/>
    </location>
</feature>
<evidence type="ECO:0000256" key="7">
    <source>
        <dbReference type="SAM" id="Phobius"/>
    </source>
</evidence>
<evidence type="ECO:0000256" key="4">
    <source>
        <dbReference type="ARBA" id="ARBA00022692"/>
    </source>
</evidence>
<evidence type="ECO:0000256" key="5">
    <source>
        <dbReference type="ARBA" id="ARBA00022989"/>
    </source>
</evidence>
<gene>
    <name evidence="10" type="ORF">ACFOY0_19065</name>
</gene>
<feature type="domain" description="MacB-like periplasmic core" evidence="9">
    <location>
        <begin position="28"/>
        <end position="246"/>
    </location>
</feature>
<feature type="transmembrane region" description="Helical" evidence="7">
    <location>
        <begin position="25"/>
        <end position="50"/>
    </location>
</feature>
<comment type="subcellular location">
    <subcellularLocation>
        <location evidence="1">Cell membrane</location>
        <topology evidence="1">Multi-pass membrane protein</topology>
    </subcellularLocation>
</comment>
<dbReference type="InterPro" id="IPR051447">
    <property type="entry name" value="Lipoprotein-release_system"/>
</dbReference>
<comment type="caution">
    <text evidence="10">The sequence shown here is derived from an EMBL/GenBank/DDBJ whole genome shotgun (WGS) entry which is preliminary data.</text>
</comment>
<dbReference type="RefSeq" id="WP_179001685.1">
    <property type="nucleotide sequence ID" value="NZ_JBHSCO010000006.1"/>
</dbReference>
<evidence type="ECO:0000256" key="3">
    <source>
        <dbReference type="ARBA" id="ARBA00022475"/>
    </source>
</evidence>
<dbReference type="InterPro" id="IPR025857">
    <property type="entry name" value="MacB_PCD"/>
</dbReference>
<keyword evidence="11" id="KW-1185">Reference proteome</keyword>
<dbReference type="InterPro" id="IPR003838">
    <property type="entry name" value="ABC3_permease_C"/>
</dbReference>
<dbReference type="Pfam" id="PF12704">
    <property type="entry name" value="MacB_PCD"/>
    <property type="match status" value="1"/>
</dbReference>
<evidence type="ECO:0000313" key="10">
    <source>
        <dbReference type="EMBL" id="MFC4393101.1"/>
    </source>
</evidence>
<dbReference type="PANTHER" id="PTHR30489">
    <property type="entry name" value="LIPOPROTEIN-RELEASING SYSTEM TRANSMEMBRANE PROTEIN LOLE"/>
    <property type="match status" value="1"/>
</dbReference>
<feature type="transmembrane region" description="Helical" evidence="7">
    <location>
        <begin position="374"/>
        <end position="399"/>
    </location>
</feature>
<evidence type="ECO:0000256" key="2">
    <source>
        <dbReference type="ARBA" id="ARBA00005236"/>
    </source>
</evidence>
<name>A0ABV8WCS8_9FLAO</name>
<dbReference type="PANTHER" id="PTHR30489:SF0">
    <property type="entry name" value="LIPOPROTEIN-RELEASING SYSTEM TRANSMEMBRANE PROTEIN LOLE"/>
    <property type="match status" value="1"/>
</dbReference>
<keyword evidence="5 7" id="KW-1133">Transmembrane helix</keyword>
<evidence type="ECO:0000259" key="9">
    <source>
        <dbReference type="Pfam" id="PF12704"/>
    </source>
</evidence>